<gene>
    <name evidence="3" type="ORF">OB919_15265</name>
</gene>
<keyword evidence="4" id="KW-1185">Reference proteome</keyword>
<protein>
    <submittedName>
        <fullName evidence="3">RNA-guided endonuclease TnpB family protein</fullName>
    </submittedName>
</protein>
<dbReference type="InterPro" id="IPR010095">
    <property type="entry name" value="Cas12f1-like_TNB"/>
</dbReference>
<dbReference type="EMBL" id="JAOPJZ010000015">
    <property type="protein sequence ID" value="MCU4753321.1"/>
    <property type="molecule type" value="Genomic_DNA"/>
</dbReference>
<comment type="caution">
    <text evidence="3">The sequence shown here is derived from an EMBL/GenBank/DDBJ whole genome shotgun (WGS) entry which is preliminary data.</text>
</comment>
<dbReference type="GO" id="GO:0003677">
    <property type="term" value="F:DNA binding"/>
    <property type="evidence" value="ECO:0007669"/>
    <property type="project" value="UniProtKB-KW"/>
</dbReference>
<evidence type="ECO:0000313" key="3">
    <source>
        <dbReference type="EMBL" id="MCU4753321.1"/>
    </source>
</evidence>
<keyword evidence="3" id="KW-0378">Hydrolase</keyword>
<dbReference type="AlphaFoldDB" id="A0AAP2ZA05"/>
<evidence type="ECO:0000313" key="4">
    <source>
        <dbReference type="Proteomes" id="UP001321047"/>
    </source>
</evidence>
<accession>A0AAP2ZA05</accession>
<feature type="domain" description="Cas12f1-like TNB" evidence="2">
    <location>
        <begin position="316"/>
        <end position="381"/>
    </location>
</feature>
<proteinExistence type="predicted"/>
<organism evidence="3 4">
    <name type="scientific">Natronosalvus hydrolyticus</name>
    <dbReference type="NCBI Taxonomy" id="2979988"/>
    <lineage>
        <taxon>Archaea</taxon>
        <taxon>Methanobacteriati</taxon>
        <taxon>Methanobacteriota</taxon>
        <taxon>Stenosarchaea group</taxon>
        <taxon>Halobacteria</taxon>
        <taxon>Halobacteriales</taxon>
        <taxon>Natrialbaceae</taxon>
        <taxon>Natronosalvus</taxon>
    </lineage>
</organism>
<reference evidence="3 4" key="1">
    <citation type="submission" date="2022-09" db="EMBL/GenBank/DDBJ databases">
        <title>Enrichment on poylsaccharides allowed isolation of novel metabolic and taxonomic groups of Haloarchaea.</title>
        <authorList>
            <person name="Sorokin D.Y."/>
            <person name="Elcheninov A.G."/>
            <person name="Khizhniak T.V."/>
            <person name="Kolganova T.V."/>
            <person name="Kublanov I.V."/>
        </authorList>
    </citation>
    <scope>NUCLEOTIDE SEQUENCE [LARGE SCALE GENOMIC DNA]</scope>
    <source>
        <strain evidence="3 4">AArc-curdl1</strain>
    </source>
</reference>
<dbReference type="Pfam" id="PF07282">
    <property type="entry name" value="Cas12f1-like_TNB"/>
    <property type="match status" value="1"/>
</dbReference>
<keyword evidence="1" id="KW-0238">DNA-binding</keyword>
<evidence type="ECO:0000256" key="1">
    <source>
        <dbReference type="ARBA" id="ARBA00023125"/>
    </source>
</evidence>
<dbReference type="NCBIfam" id="TIGR01766">
    <property type="entry name" value="IS200/IS605 family accessory protein TnpB-like domain"/>
    <property type="match status" value="1"/>
</dbReference>
<keyword evidence="3" id="KW-0540">Nuclease</keyword>
<sequence length="421" mass="47496">MVDDAPRRTVPIKLDVPSDRKADIHHTKNQFLDCANQTSNWAWRYDDYCITSKAKAEKALYDDLKAEHDLTANLVQKGIRRAIEAVDAGVEKLKKGEKTSQPVFESWSVVYDKRSATFNTDHATLSTVNGRVKADYVLPPEGEREETPFGRYYESDEWNASSATLQYDEHSEEFYLHVTLKNPEYEVDGTERQEATSRGEGSENGVVLGVDLNVTGAFAVTSTGKFIGSADYLTHKRNEYEKRRGCLQQTGTRSANLTIKSIGSKFSDWSLDWLHNRVNELLEEAERVNADGIIFENLKHIRENIANGSKFQQWAYAKFVEFAEYKVEDRELFVDYVSPAYTSQRCSCCGFTHEDNRDDKAFVCQKCGYEVNADYNAAKNVAVRYCGYIHRGQKSRGGWAGCQSALKSGTLNVSGEFSASA</sequence>
<keyword evidence="3" id="KW-0255">Endonuclease</keyword>
<evidence type="ECO:0000259" key="2">
    <source>
        <dbReference type="Pfam" id="PF07282"/>
    </source>
</evidence>
<name>A0AAP2ZA05_9EURY</name>
<dbReference type="NCBIfam" id="NF040570">
    <property type="entry name" value="guided_TnpB"/>
    <property type="match status" value="1"/>
</dbReference>
<dbReference type="GO" id="GO:0004519">
    <property type="term" value="F:endonuclease activity"/>
    <property type="evidence" value="ECO:0007669"/>
    <property type="project" value="UniProtKB-KW"/>
</dbReference>
<dbReference type="Proteomes" id="UP001321047">
    <property type="component" value="Unassembled WGS sequence"/>
</dbReference>